<dbReference type="EMBL" id="JACBZD010000001">
    <property type="protein sequence ID" value="NYI04562.1"/>
    <property type="molecule type" value="Genomic_DNA"/>
</dbReference>
<protein>
    <submittedName>
        <fullName evidence="2">Uncharacterized protein</fullName>
    </submittedName>
</protein>
<sequence length="106" mass="11428">MSISQRIAVVAVGTVAALGLGSPAYAADAFEDDKVAILDDTVFVQQVDFAKAGDALAVDGFTALVGEDTLLFEDFEFASTDLFDDELDDELDDKKDDDKKDDEKKD</sequence>
<organism evidence="2 3">
    <name type="scientific">Allostreptomyces psammosilenae</name>
    <dbReference type="NCBI Taxonomy" id="1892865"/>
    <lineage>
        <taxon>Bacteria</taxon>
        <taxon>Bacillati</taxon>
        <taxon>Actinomycetota</taxon>
        <taxon>Actinomycetes</taxon>
        <taxon>Kitasatosporales</taxon>
        <taxon>Streptomycetaceae</taxon>
        <taxon>Allostreptomyces</taxon>
    </lineage>
</organism>
<keyword evidence="1" id="KW-0732">Signal</keyword>
<dbReference type="RefSeq" id="WP_179813436.1">
    <property type="nucleotide sequence ID" value="NZ_JACBZD010000001.1"/>
</dbReference>
<comment type="caution">
    <text evidence="2">The sequence shown here is derived from an EMBL/GenBank/DDBJ whole genome shotgun (WGS) entry which is preliminary data.</text>
</comment>
<feature type="chain" id="PRO_5032830394" evidence="1">
    <location>
        <begin position="27"/>
        <end position="106"/>
    </location>
</feature>
<evidence type="ECO:0000313" key="2">
    <source>
        <dbReference type="EMBL" id="NYI04562.1"/>
    </source>
</evidence>
<reference evidence="2 3" key="1">
    <citation type="submission" date="2020-07" db="EMBL/GenBank/DDBJ databases">
        <title>Sequencing the genomes of 1000 actinobacteria strains.</title>
        <authorList>
            <person name="Klenk H.-P."/>
        </authorList>
    </citation>
    <scope>NUCLEOTIDE SEQUENCE [LARGE SCALE GENOMIC DNA]</scope>
    <source>
        <strain evidence="2 3">DSM 42178</strain>
    </source>
</reference>
<proteinExistence type="predicted"/>
<keyword evidence="3" id="KW-1185">Reference proteome</keyword>
<dbReference type="AlphaFoldDB" id="A0A853A223"/>
<gene>
    <name evidence="2" type="ORF">FHU37_001505</name>
</gene>
<accession>A0A853A223</accession>
<dbReference type="Proteomes" id="UP000567795">
    <property type="component" value="Unassembled WGS sequence"/>
</dbReference>
<feature type="signal peptide" evidence="1">
    <location>
        <begin position="1"/>
        <end position="26"/>
    </location>
</feature>
<name>A0A853A223_9ACTN</name>
<evidence type="ECO:0000256" key="1">
    <source>
        <dbReference type="SAM" id="SignalP"/>
    </source>
</evidence>
<evidence type="ECO:0000313" key="3">
    <source>
        <dbReference type="Proteomes" id="UP000567795"/>
    </source>
</evidence>